<keyword evidence="1" id="KW-0472">Membrane</keyword>
<evidence type="ECO:0008006" key="4">
    <source>
        <dbReference type="Google" id="ProtNLM"/>
    </source>
</evidence>
<evidence type="ECO:0000256" key="1">
    <source>
        <dbReference type="SAM" id="Phobius"/>
    </source>
</evidence>
<dbReference type="GeneID" id="93113447"/>
<sequence>MDRALAIKIFYFVVALFSMSVVALMLQNPYDHTLEDGNIKVANMQADGVVSYDINATNTYAKFISSSVIAYDDYNKFINPDITFIQKDTHNINANEAIYKDDNITFIGDVKYLNLVTNLRYNSSEILYGSAEKILLSNYPFELIQNRDKILGNSVIYELDSNHITAKGVKGWFYR</sequence>
<dbReference type="EMBL" id="CP144916">
    <property type="protein sequence ID" value="WWC41076.1"/>
    <property type="molecule type" value="Genomic_DNA"/>
</dbReference>
<gene>
    <name evidence="2" type="ORF">CVIC9261_05015</name>
</gene>
<reference evidence="2 3" key="1">
    <citation type="journal article" date="2017" name="Genome Biol. Evol.">
        <title>Comparative Genomic Analysis Identifies a Campylobacter Clade Deficient in Selenium Metabolism.</title>
        <authorList>
            <person name="Miller W.G."/>
            <person name="Yee E."/>
            <person name="Lopes B.S."/>
            <person name="Chapman M.H."/>
            <person name="Huynh S."/>
            <person name="Bono J.L."/>
            <person name="Parker C.T."/>
            <person name="Strachan N.J.C."/>
            <person name="Forbes K.J."/>
        </authorList>
    </citation>
    <scope>NUCLEOTIDE SEQUENCE [LARGE SCALE GENOMIC DNA]</scope>
    <source>
        <strain evidence="2 3">RM9261</strain>
    </source>
</reference>
<feature type="transmembrane region" description="Helical" evidence="1">
    <location>
        <begin position="9"/>
        <end position="26"/>
    </location>
</feature>
<dbReference type="Proteomes" id="UP001318120">
    <property type="component" value="Chromosome"/>
</dbReference>
<proteinExistence type="predicted"/>
<evidence type="ECO:0000313" key="3">
    <source>
        <dbReference type="Proteomes" id="UP001318120"/>
    </source>
</evidence>
<protein>
    <recommendedName>
        <fullName evidence="4">LPS export ABC transporter periplasmic protein LptC</fullName>
    </recommendedName>
</protein>
<keyword evidence="1" id="KW-0812">Transmembrane</keyword>
<dbReference type="RefSeq" id="WP_201790981.1">
    <property type="nucleotide sequence ID" value="NZ_CP144916.1"/>
</dbReference>
<accession>A0ABZ2E5S3</accession>
<keyword evidence="3" id="KW-1185">Reference proteome</keyword>
<name>A0ABZ2E5S3_9BACT</name>
<organism evidence="2 3">
    <name type="scientific">Campylobacter vicugnae</name>
    <dbReference type="NCBI Taxonomy" id="1660076"/>
    <lineage>
        <taxon>Bacteria</taxon>
        <taxon>Pseudomonadati</taxon>
        <taxon>Campylobacterota</taxon>
        <taxon>Epsilonproteobacteria</taxon>
        <taxon>Campylobacterales</taxon>
        <taxon>Campylobacteraceae</taxon>
        <taxon>Campylobacter</taxon>
    </lineage>
</organism>
<evidence type="ECO:0000313" key="2">
    <source>
        <dbReference type="EMBL" id="WWC41076.1"/>
    </source>
</evidence>
<keyword evidence="1" id="KW-1133">Transmembrane helix</keyword>